<keyword evidence="2" id="KW-1185">Reference proteome</keyword>
<comment type="caution">
    <text evidence="1">The sequence shown here is derived from an EMBL/GenBank/DDBJ whole genome shotgun (WGS) entry which is preliminary data.</text>
</comment>
<gene>
    <name evidence="1" type="ORF">NG792_18295</name>
</gene>
<organism evidence="1 2">
    <name type="scientific">Laspinema olomoucense D3b</name>
    <dbReference type="NCBI Taxonomy" id="2953688"/>
    <lineage>
        <taxon>Bacteria</taxon>
        <taxon>Bacillati</taxon>
        <taxon>Cyanobacteriota</taxon>
        <taxon>Cyanophyceae</taxon>
        <taxon>Oscillatoriophycideae</taxon>
        <taxon>Oscillatoriales</taxon>
        <taxon>Laspinemataceae</taxon>
        <taxon>Laspinema</taxon>
        <taxon>Laspinema olomoucense</taxon>
    </lineage>
</organism>
<dbReference type="RefSeq" id="WP_261236358.1">
    <property type="nucleotide sequence ID" value="NZ_JAMXFA010000026.1"/>
</dbReference>
<evidence type="ECO:0008006" key="3">
    <source>
        <dbReference type="Google" id="ProtNLM"/>
    </source>
</evidence>
<dbReference type="EMBL" id="JAMXFA010000026">
    <property type="protein sequence ID" value="MCT7979671.1"/>
    <property type="molecule type" value="Genomic_DNA"/>
</dbReference>
<sequence>MDDWLRKQIEEVCLHPTGSLLRQQGMNRLLIKLQQLPGLYKSYHLDDLEALNETWERVSKNICENFQQMGDSLEESLTKWINADLYKRRKRFLSPIVDPNCISLDQPRNFSEAGEQRTRLDMLASEGFEAPFLDEIESQIQQAQERKFKRIALRLKDYIDQDPLGRLQGCHPDTYPKCTCQALSQRRGLKEPPDEFHEIASDWNMPISTLTNHWYGRCRTLLKKIAKELGYEKDKLS</sequence>
<dbReference type="Proteomes" id="UP001525961">
    <property type="component" value="Unassembled WGS sequence"/>
</dbReference>
<protein>
    <recommendedName>
        <fullName evidence="3">Sigma-70 family RNA polymerase sigma factor</fullName>
    </recommendedName>
</protein>
<evidence type="ECO:0000313" key="1">
    <source>
        <dbReference type="EMBL" id="MCT7979671.1"/>
    </source>
</evidence>
<name>A0ABT2NEJ5_9CYAN</name>
<evidence type="ECO:0000313" key="2">
    <source>
        <dbReference type="Proteomes" id="UP001525961"/>
    </source>
</evidence>
<proteinExistence type="predicted"/>
<reference evidence="1 2" key="1">
    <citation type="journal article" date="2022" name="Front. Microbiol.">
        <title>High genomic differentiation and limited gene flow indicate recent cryptic speciation within the genus Laspinema (cyanobacteria).</title>
        <authorList>
            <person name="Stanojkovic A."/>
            <person name="Skoupy S."/>
            <person name="Skaloud P."/>
            <person name="Dvorak P."/>
        </authorList>
    </citation>
    <scope>NUCLEOTIDE SEQUENCE [LARGE SCALE GENOMIC DNA]</scope>
    <source>
        <strain evidence="1 2">D3b</strain>
    </source>
</reference>
<accession>A0ABT2NEJ5</accession>